<dbReference type="InterPro" id="IPR025338">
    <property type="entry name" value="DUF4244"/>
</dbReference>
<organism evidence="2 3">
    <name type="scientific">Corynebacterium otitidis ATCC 51513</name>
    <dbReference type="NCBI Taxonomy" id="883169"/>
    <lineage>
        <taxon>Bacteria</taxon>
        <taxon>Bacillati</taxon>
        <taxon>Actinomycetota</taxon>
        <taxon>Actinomycetes</taxon>
        <taxon>Mycobacteriales</taxon>
        <taxon>Corynebacteriaceae</taxon>
        <taxon>Corynebacterium</taxon>
    </lineage>
</organism>
<dbReference type="EMBL" id="AHAE01000057">
    <property type="protein sequence ID" value="EJZ81835.1"/>
    <property type="molecule type" value="Genomic_DNA"/>
</dbReference>
<keyword evidence="1" id="KW-0472">Membrane</keyword>
<feature type="transmembrane region" description="Helical" evidence="1">
    <location>
        <begin position="72"/>
        <end position="90"/>
    </location>
</feature>
<dbReference type="HOGENOM" id="CLU_2144777_0_0_11"/>
<keyword evidence="1" id="KW-1133">Transmembrane helix</keyword>
<dbReference type="Pfam" id="PF14029">
    <property type="entry name" value="DUF4244"/>
    <property type="match status" value="1"/>
</dbReference>
<evidence type="ECO:0000313" key="2">
    <source>
        <dbReference type="EMBL" id="EJZ81835.1"/>
    </source>
</evidence>
<dbReference type="AlphaFoldDB" id="K0Z394"/>
<sequence>MTDHTPPPQTGRDRVPAAVEPDNPAEALAVRVSPAASPGAPGAVARRRAGRGLRVRFRRLAAGQAGLSTIEYAMGTLAAAALAAVLYLVVNSNAVQSAISGIITGALENVPG</sequence>
<evidence type="ECO:0000313" key="3">
    <source>
        <dbReference type="Proteomes" id="UP000006078"/>
    </source>
</evidence>
<reference evidence="2 3" key="1">
    <citation type="submission" date="2012-08" db="EMBL/GenBank/DDBJ databases">
        <title>The Genome Sequence of Turicella otitidis ATCC 51513.</title>
        <authorList>
            <consortium name="The Broad Institute Genome Sequencing Platform"/>
            <person name="Earl A."/>
            <person name="Ward D."/>
            <person name="Feldgarden M."/>
            <person name="Gevers D."/>
            <person name="Huys G."/>
            <person name="Walker B."/>
            <person name="Young S.K."/>
            <person name="Zeng Q."/>
            <person name="Gargeya S."/>
            <person name="Fitzgerald M."/>
            <person name="Haas B."/>
            <person name="Abouelleil A."/>
            <person name="Alvarado L."/>
            <person name="Arachchi H.M."/>
            <person name="Berlin A.M."/>
            <person name="Chapman S.B."/>
            <person name="Goldberg J."/>
            <person name="Griggs A."/>
            <person name="Gujja S."/>
            <person name="Hansen M."/>
            <person name="Howarth C."/>
            <person name="Imamovic A."/>
            <person name="Larimer J."/>
            <person name="McCowen C."/>
            <person name="Montmayeur A."/>
            <person name="Murphy C."/>
            <person name="Neiman D."/>
            <person name="Pearson M."/>
            <person name="Priest M."/>
            <person name="Roberts A."/>
            <person name="Saif S."/>
            <person name="Shea T."/>
            <person name="Sisk P."/>
            <person name="Sykes S."/>
            <person name="Wortman J."/>
            <person name="Nusbaum C."/>
            <person name="Birren B."/>
        </authorList>
    </citation>
    <scope>NUCLEOTIDE SEQUENCE [LARGE SCALE GENOMIC DNA]</scope>
    <source>
        <strain evidence="2 3">ATCC 51513</strain>
    </source>
</reference>
<comment type="caution">
    <text evidence="2">The sequence shown here is derived from an EMBL/GenBank/DDBJ whole genome shotgun (WGS) entry which is preliminary data.</text>
</comment>
<proteinExistence type="predicted"/>
<keyword evidence="3" id="KW-1185">Reference proteome</keyword>
<evidence type="ECO:0008006" key="4">
    <source>
        <dbReference type="Google" id="ProtNLM"/>
    </source>
</evidence>
<gene>
    <name evidence="2" type="ORF">HMPREF9719_01256</name>
</gene>
<dbReference type="Proteomes" id="UP000006078">
    <property type="component" value="Unassembled WGS sequence"/>
</dbReference>
<evidence type="ECO:0000256" key="1">
    <source>
        <dbReference type="SAM" id="Phobius"/>
    </source>
</evidence>
<name>K0Z394_9CORY</name>
<accession>K0Z394</accession>
<dbReference type="STRING" id="29321.AAV33_09075"/>
<protein>
    <recommendedName>
        <fullName evidence="4">DUF4244 domain-containing protein</fullName>
    </recommendedName>
</protein>
<keyword evidence="1" id="KW-0812">Transmembrane</keyword>